<accession>A0A8E4BVD5</accession>
<dbReference type="Proteomes" id="UP000826722">
    <property type="component" value="Chromosome"/>
</dbReference>
<evidence type="ECO:0000256" key="2">
    <source>
        <dbReference type="ARBA" id="ARBA00013346"/>
    </source>
</evidence>
<dbReference type="InterPro" id="IPR029063">
    <property type="entry name" value="SAM-dependent_MTases_sf"/>
</dbReference>
<evidence type="ECO:0000256" key="3">
    <source>
        <dbReference type="ARBA" id="ARBA00030757"/>
    </source>
</evidence>
<dbReference type="Gene3D" id="3.40.50.150">
    <property type="entry name" value="Vaccinia Virus protein VP39"/>
    <property type="match status" value="1"/>
</dbReference>
<dbReference type="KEGG" id="mpau:ZMTM_24260"/>
<reference evidence="4" key="1">
    <citation type="journal article" date="2021" name="Arch. Microbiol.">
        <title>Methyloradius palustris gen. nov., sp. nov., a methanol-oxidizing bacterium isolated from snow.</title>
        <authorList>
            <person name="Miyadera T."/>
            <person name="Kojima H."/>
            <person name="Fukui M."/>
        </authorList>
    </citation>
    <scope>NUCLEOTIDE SEQUENCE</scope>
    <source>
        <strain evidence="4">Zm11</strain>
    </source>
</reference>
<dbReference type="GO" id="GO:0005737">
    <property type="term" value="C:cytoplasm"/>
    <property type="evidence" value="ECO:0007669"/>
    <property type="project" value="TreeGrafter"/>
</dbReference>
<name>A0A8E4BVD5_9PROT</name>
<keyword evidence="5" id="KW-1185">Reference proteome</keyword>
<evidence type="ECO:0000313" key="4">
    <source>
        <dbReference type="EMBL" id="BCM26167.1"/>
    </source>
</evidence>
<gene>
    <name evidence="4" type="primary">pcm_2</name>
    <name evidence="4" type="ORF">ZMTM_24260</name>
</gene>
<dbReference type="EMBL" id="AP024110">
    <property type="protein sequence ID" value="BCM26167.1"/>
    <property type="molecule type" value="Genomic_DNA"/>
</dbReference>
<dbReference type="GO" id="GO:0004719">
    <property type="term" value="F:protein-L-isoaspartate (D-aspartate) O-methyltransferase activity"/>
    <property type="evidence" value="ECO:0007669"/>
    <property type="project" value="InterPro"/>
</dbReference>
<protein>
    <recommendedName>
        <fullName evidence="2">Protein-L-isoaspartate O-methyltransferase</fullName>
    </recommendedName>
    <alternativeName>
        <fullName evidence="3">Protein L-isoaspartyl methyltransferase</fullName>
    </alternativeName>
</protein>
<dbReference type="InterPro" id="IPR000682">
    <property type="entry name" value="PCMT"/>
</dbReference>
<sequence length="235" mass="25965">MTELRMHTQPVSTPFNTAEAVEQARFNMIEQQIRTWEVLDGNVLDLLKKVPRENFVPVQYSGLAFADLEIPLGNGELMLSPKIEGRIMQALEIKKTDKVLEIGTGSGYLTALLASQAAHVYSVEIMPDLSYQADKRLQDHNINNVTLEIGDAANGWTAHGPYDVIVFGGSLPLSPTHAQQSLAIGGRMFVVVGDLPAMQAIMIRRISEDGFKRDVLFETALPILSNALQPDRFSF</sequence>
<evidence type="ECO:0000256" key="1">
    <source>
        <dbReference type="ARBA" id="ARBA00005369"/>
    </source>
</evidence>
<dbReference type="SUPFAM" id="SSF53335">
    <property type="entry name" value="S-adenosyl-L-methionine-dependent methyltransferases"/>
    <property type="match status" value="1"/>
</dbReference>
<evidence type="ECO:0000313" key="5">
    <source>
        <dbReference type="Proteomes" id="UP000826722"/>
    </source>
</evidence>
<proteinExistence type="inferred from homology"/>
<dbReference type="Pfam" id="PF01135">
    <property type="entry name" value="PCMT"/>
    <property type="match status" value="1"/>
</dbReference>
<dbReference type="CDD" id="cd02440">
    <property type="entry name" value="AdoMet_MTases"/>
    <property type="match status" value="1"/>
</dbReference>
<comment type="similarity">
    <text evidence="1">Belongs to the methyltransferase superfamily. L-isoaspartyl/D-aspartyl protein methyltransferase family.</text>
</comment>
<dbReference type="PANTHER" id="PTHR11579">
    <property type="entry name" value="PROTEIN-L-ISOASPARTATE O-METHYLTRANSFERASE"/>
    <property type="match status" value="1"/>
</dbReference>
<organism evidence="4 5">
    <name type="scientific">Methyloradius palustris</name>
    <dbReference type="NCBI Taxonomy" id="2778876"/>
    <lineage>
        <taxon>Bacteria</taxon>
        <taxon>Pseudomonadati</taxon>
        <taxon>Pseudomonadota</taxon>
        <taxon>Betaproteobacteria</taxon>
        <taxon>Nitrosomonadales</taxon>
        <taxon>Methylophilaceae</taxon>
        <taxon>Methyloradius</taxon>
    </lineage>
</organism>
<dbReference type="PANTHER" id="PTHR11579:SF18">
    <property type="entry name" value="PROTEIN-L-ISOASPARTATE O-METHYLTRANSFERASE"/>
    <property type="match status" value="1"/>
</dbReference>
<dbReference type="AlphaFoldDB" id="A0A8E4BVD5"/>